<evidence type="ECO:0000256" key="1">
    <source>
        <dbReference type="SAM" id="MobiDB-lite"/>
    </source>
</evidence>
<dbReference type="InterPro" id="IPR041078">
    <property type="entry name" value="Plavaka"/>
</dbReference>
<dbReference type="EMBL" id="KN835955">
    <property type="protein sequence ID" value="KIK33378.1"/>
    <property type="molecule type" value="Genomic_DNA"/>
</dbReference>
<dbReference type="InParanoid" id="A0A0D0AMU9"/>
<protein>
    <submittedName>
        <fullName evidence="2">Uncharacterized protein</fullName>
    </submittedName>
</protein>
<dbReference type="Pfam" id="PF18759">
    <property type="entry name" value="Plavaka"/>
    <property type="match status" value="1"/>
</dbReference>
<organism evidence="2 3">
    <name type="scientific">Suillus luteus UH-Slu-Lm8-n1</name>
    <dbReference type="NCBI Taxonomy" id="930992"/>
    <lineage>
        <taxon>Eukaryota</taxon>
        <taxon>Fungi</taxon>
        <taxon>Dikarya</taxon>
        <taxon>Basidiomycota</taxon>
        <taxon>Agaricomycotina</taxon>
        <taxon>Agaricomycetes</taxon>
        <taxon>Agaricomycetidae</taxon>
        <taxon>Boletales</taxon>
        <taxon>Suillineae</taxon>
        <taxon>Suillaceae</taxon>
        <taxon>Suillus</taxon>
    </lineage>
</organism>
<dbReference type="Proteomes" id="UP000054485">
    <property type="component" value="Unassembled WGS sequence"/>
</dbReference>
<dbReference type="STRING" id="930992.A0A0D0AMU9"/>
<sequence length="1018" mass="114855">MSATCPACNKELASITGYNQHLAKTTNPACRALYLASQQFRSSLPAPDQQDNESDMDIGDVPDPNQSPPHFEGDFFGIYAEDELEWPAEFGDGGDVDNKPVDEEDSEDKGDEGDAHDEWEPPLFASPHDTHEEDNEDEHDGTQDPHTPDAQEPDACHRVEQHLRDHEQAPTVVHYPDRRAGQPINPTKQSSNVTYCAQLDGSGADNAYAPFASKLDWEMARWAKLRGPSSTAFSELISIEGLSKMIGLSFKNAHELNNIIDHELPGHPKFKREQIIIANEAFDVYYRDIIECIKALFSDPNFADFLVFAPERHYADEDETVRLYHEMHTGKWWWNSQKHLDRECPGATIIPVIISSDKTQVTMFRNKTAYPVYMTIGNIPKEIRRKVSRQAHVLLVYLPTTRLEHVTNKASRRRMLTNLYHTCVGHVLAPLAAAGIDGINMRSGDGAMHRCHPLFACFAGDYPEQVLVTGVKTTQCPSCDVPSDELGLAAGAANYQPRDLNAVLNALSALDEGGLAFVRACAEAGIKPIVHPYWEGLPFVNIFESITPDILHQLYQGLVKHLLAWLSDACGSAEIDARCRRLPPNHHIRHFTKGITTLSHLSGTEHNQICRFLLGIIIDIRLPNNMSSAQLLRAVHGLLDFLYLAQYPCHSSETLIFLDEALDLFHDNKDIFIDLGIRNSFNLPKLHFALHYAHMIRLYGTTDNYNTEYTERLHIDLAKDAYHSTNHKNEFAQMTTWLERREKIFRHEKYIQWRLAGTPHHPHHHPRPPEMSFSRTQTMTKLPSVKAVTLDKLANEYGATYFRESLARFVVKATLPPNTTITSRQLEDRAADVYLPFRTLPVFHKVKWISVDVRGHGNTPVTLDSVHARPGRSRPFASDSVASRFDTAFINDGTGGPLGIKGYRIGQVHVMFSIPPKALAILFPPTFRPPKHLAYVEWFTAFRAPERNHGLRKVSCVIKDGERIASIIPVSNIHRSAHLIPQFGSTAPREWSSADVLDECPTFFVNPYLDRHSFVTLR</sequence>
<evidence type="ECO:0000313" key="2">
    <source>
        <dbReference type="EMBL" id="KIK33378.1"/>
    </source>
</evidence>
<feature type="compositionally biased region" description="Basic and acidic residues" evidence="1">
    <location>
        <begin position="140"/>
        <end position="153"/>
    </location>
</feature>
<dbReference type="HOGENOM" id="CLU_006344_4_3_1"/>
<feature type="region of interest" description="Disordered" evidence="1">
    <location>
        <begin position="41"/>
        <end position="153"/>
    </location>
</feature>
<reference evidence="2 3" key="1">
    <citation type="submission" date="2014-04" db="EMBL/GenBank/DDBJ databases">
        <authorList>
            <consortium name="DOE Joint Genome Institute"/>
            <person name="Kuo A."/>
            <person name="Ruytinx J."/>
            <person name="Rineau F."/>
            <person name="Colpaert J."/>
            <person name="Kohler A."/>
            <person name="Nagy L.G."/>
            <person name="Floudas D."/>
            <person name="Copeland A."/>
            <person name="Barry K.W."/>
            <person name="Cichocki N."/>
            <person name="Veneault-Fourrey C."/>
            <person name="LaButti K."/>
            <person name="Lindquist E.A."/>
            <person name="Lipzen A."/>
            <person name="Lundell T."/>
            <person name="Morin E."/>
            <person name="Murat C."/>
            <person name="Sun H."/>
            <person name="Tunlid A."/>
            <person name="Henrissat B."/>
            <person name="Grigoriev I.V."/>
            <person name="Hibbett D.S."/>
            <person name="Martin F."/>
            <person name="Nordberg H.P."/>
            <person name="Cantor M.N."/>
            <person name="Hua S.X."/>
        </authorList>
    </citation>
    <scope>NUCLEOTIDE SEQUENCE [LARGE SCALE GENOMIC DNA]</scope>
    <source>
        <strain evidence="2 3">UH-Slu-Lm8-n1</strain>
    </source>
</reference>
<proteinExistence type="predicted"/>
<reference evidence="3" key="2">
    <citation type="submission" date="2015-01" db="EMBL/GenBank/DDBJ databases">
        <title>Evolutionary Origins and Diversification of the Mycorrhizal Mutualists.</title>
        <authorList>
            <consortium name="DOE Joint Genome Institute"/>
            <consortium name="Mycorrhizal Genomics Consortium"/>
            <person name="Kohler A."/>
            <person name="Kuo A."/>
            <person name="Nagy L.G."/>
            <person name="Floudas D."/>
            <person name="Copeland A."/>
            <person name="Barry K.W."/>
            <person name="Cichocki N."/>
            <person name="Veneault-Fourrey C."/>
            <person name="LaButti K."/>
            <person name="Lindquist E.A."/>
            <person name="Lipzen A."/>
            <person name="Lundell T."/>
            <person name="Morin E."/>
            <person name="Murat C."/>
            <person name="Riley R."/>
            <person name="Ohm R."/>
            <person name="Sun H."/>
            <person name="Tunlid A."/>
            <person name="Henrissat B."/>
            <person name="Grigoriev I.V."/>
            <person name="Hibbett D.S."/>
            <person name="Martin F."/>
        </authorList>
    </citation>
    <scope>NUCLEOTIDE SEQUENCE [LARGE SCALE GENOMIC DNA]</scope>
    <source>
        <strain evidence="3">UH-Slu-Lm8-n1</strain>
    </source>
</reference>
<dbReference type="AlphaFoldDB" id="A0A0D0AMU9"/>
<name>A0A0D0AMU9_9AGAM</name>
<dbReference type="OrthoDB" id="2576233at2759"/>
<gene>
    <name evidence="2" type="ORF">CY34DRAFT_791037</name>
</gene>
<keyword evidence="3" id="KW-1185">Reference proteome</keyword>
<evidence type="ECO:0000313" key="3">
    <source>
        <dbReference type="Proteomes" id="UP000054485"/>
    </source>
</evidence>
<feature type="compositionally biased region" description="Acidic residues" evidence="1">
    <location>
        <begin position="50"/>
        <end position="60"/>
    </location>
</feature>
<accession>A0A0D0AMU9</accession>
<feature type="compositionally biased region" description="Acidic residues" evidence="1">
    <location>
        <begin position="102"/>
        <end position="111"/>
    </location>
</feature>